<protein>
    <submittedName>
        <fullName evidence="1">Uncharacterized protein</fullName>
    </submittedName>
</protein>
<organism evidence="1 2">
    <name type="scientific">Trifolium pratense</name>
    <name type="common">Red clover</name>
    <dbReference type="NCBI Taxonomy" id="57577"/>
    <lineage>
        <taxon>Eukaryota</taxon>
        <taxon>Viridiplantae</taxon>
        <taxon>Streptophyta</taxon>
        <taxon>Embryophyta</taxon>
        <taxon>Tracheophyta</taxon>
        <taxon>Spermatophyta</taxon>
        <taxon>Magnoliopsida</taxon>
        <taxon>eudicotyledons</taxon>
        <taxon>Gunneridae</taxon>
        <taxon>Pentapetalae</taxon>
        <taxon>rosids</taxon>
        <taxon>fabids</taxon>
        <taxon>Fabales</taxon>
        <taxon>Fabaceae</taxon>
        <taxon>Papilionoideae</taxon>
        <taxon>50 kb inversion clade</taxon>
        <taxon>NPAAA clade</taxon>
        <taxon>Hologalegina</taxon>
        <taxon>IRL clade</taxon>
        <taxon>Trifolieae</taxon>
        <taxon>Trifolium</taxon>
    </lineage>
</organism>
<comment type="caution">
    <text evidence="1">The sequence shown here is derived from an EMBL/GenBank/DDBJ whole genome shotgun (WGS) entry which is preliminary data.</text>
</comment>
<keyword evidence="2" id="KW-1185">Reference proteome</keyword>
<accession>A0ACB0J8H9</accession>
<proteinExistence type="predicted"/>
<name>A0ACB0J8H9_TRIPR</name>
<dbReference type="Proteomes" id="UP001177021">
    <property type="component" value="Unassembled WGS sequence"/>
</dbReference>
<reference evidence="1" key="1">
    <citation type="submission" date="2023-10" db="EMBL/GenBank/DDBJ databases">
        <authorList>
            <person name="Rodriguez Cubillos JULIANA M."/>
            <person name="De Vega J."/>
        </authorList>
    </citation>
    <scope>NUCLEOTIDE SEQUENCE</scope>
</reference>
<sequence>MKRILFLCNTLNQGTTRVTNKESLNSHQKYEFKTLNLRKGEVQEDDIYI</sequence>
<evidence type="ECO:0000313" key="1">
    <source>
        <dbReference type="EMBL" id="CAJ2640239.1"/>
    </source>
</evidence>
<gene>
    <name evidence="1" type="ORF">MILVUS5_LOCUS10128</name>
</gene>
<evidence type="ECO:0000313" key="2">
    <source>
        <dbReference type="Proteomes" id="UP001177021"/>
    </source>
</evidence>
<dbReference type="EMBL" id="CASHSV030000024">
    <property type="protein sequence ID" value="CAJ2640239.1"/>
    <property type="molecule type" value="Genomic_DNA"/>
</dbReference>